<dbReference type="InterPro" id="IPR015422">
    <property type="entry name" value="PyrdxlP-dep_Trfase_small"/>
</dbReference>
<dbReference type="PROSITE" id="PS00105">
    <property type="entry name" value="AA_TRANSFER_CLASS_1"/>
    <property type="match status" value="1"/>
</dbReference>
<reference evidence="8" key="1">
    <citation type="journal article" date="2019" name="Int. J. Syst. Evol. Microbiol.">
        <title>The Global Catalogue of Microorganisms (GCM) 10K type strain sequencing project: providing services to taxonomists for standard genome sequencing and annotation.</title>
        <authorList>
            <consortium name="The Broad Institute Genomics Platform"/>
            <consortium name="The Broad Institute Genome Sequencing Center for Infectious Disease"/>
            <person name="Wu L."/>
            <person name="Ma J."/>
        </authorList>
    </citation>
    <scope>NUCLEOTIDE SEQUENCE [LARGE SCALE GENOMIC DNA]</scope>
    <source>
        <strain evidence="8">JCM 6305</strain>
    </source>
</reference>
<dbReference type="PANTHER" id="PTHR43807:SF20">
    <property type="entry name" value="FI04487P"/>
    <property type="match status" value="1"/>
</dbReference>
<dbReference type="GO" id="GO:0008483">
    <property type="term" value="F:transaminase activity"/>
    <property type="evidence" value="ECO:0007669"/>
    <property type="project" value="UniProtKB-KW"/>
</dbReference>
<proteinExistence type="inferred from homology"/>
<dbReference type="InterPro" id="IPR051326">
    <property type="entry name" value="Kynurenine-oxoglutarate_AT"/>
</dbReference>
<feature type="domain" description="Aminotransferase class I/classII large" evidence="6">
    <location>
        <begin position="34"/>
        <end position="382"/>
    </location>
</feature>
<comment type="similarity">
    <text evidence="5">Belongs to the class-I pyridoxal-phosphate-dependent aminotransferase family.</text>
</comment>
<keyword evidence="3 5" id="KW-0808">Transferase</keyword>
<dbReference type="Proteomes" id="UP001501638">
    <property type="component" value="Unassembled WGS sequence"/>
</dbReference>
<keyword evidence="2 5" id="KW-0032">Aminotransferase</keyword>
<gene>
    <name evidence="7" type="ORF">GCM10010405_05110</name>
</gene>
<evidence type="ECO:0000256" key="3">
    <source>
        <dbReference type="ARBA" id="ARBA00022679"/>
    </source>
</evidence>
<dbReference type="RefSeq" id="WP_344320369.1">
    <property type="nucleotide sequence ID" value="NZ_BAAASZ010000005.1"/>
</dbReference>
<dbReference type="Gene3D" id="3.40.640.10">
    <property type="entry name" value="Type I PLP-dependent aspartate aminotransferase-like (Major domain)"/>
    <property type="match status" value="1"/>
</dbReference>
<dbReference type="InterPro" id="IPR015424">
    <property type="entry name" value="PyrdxlP-dep_Trfase"/>
</dbReference>
<evidence type="ECO:0000256" key="5">
    <source>
        <dbReference type="RuleBase" id="RU000481"/>
    </source>
</evidence>
<evidence type="ECO:0000256" key="1">
    <source>
        <dbReference type="ARBA" id="ARBA00001933"/>
    </source>
</evidence>
<evidence type="ECO:0000313" key="7">
    <source>
        <dbReference type="EMBL" id="GAA2425576.1"/>
    </source>
</evidence>
<organism evidence="7 8">
    <name type="scientific">Streptomyces macrosporus</name>
    <dbReference type="NCBI Taxonomy" id="44032"/>
    <lineage>
        <taxon>Bacteria</taxon>
        <taxon>Bacillati</taxon>
        <taxon>Actinomycetota</taxon>
        <taxon>Actinomycetes</taxon>
        <taxon>Kitasatosporales</taxon>
        <taxon>Streptomycetaceae</taxon>
        <taxon>Streptomyces</taxon>
    </lineage>
</organism>
<dbReference type="EC" id="2.6.1.-" evidence="5"/>
<keyword evidence="8" id="KW-1185">Reference proteome</keyword>
<accession>A0ABP5WFE7</accession>
<dbReference type="PANTHER" id="PTHR43807">
    <property type="entry name" value="FI04487P"/>
    <property type="match status" value="1"/>
</dbReference>
<protein>
    <recommendedName>
        <fullName evidence="5">Aminotransferase</fullName>
        <ecNumber evidence="5">2.6.1.-</ecNumber>
    </recommendedName>
</protein>
<dbReference type="Pfam" id="PF00155">
    <property type="entry name" value="Aminotran_1_2"/>
    <property type="match status" value="1"/>
</dbReference>
<comment type="caution">
    <text evidence="7">The sequence shown here is derived from an EMBL/GenBank/DDBJ whole genome shotgun (WGS) entry which is preliminary data.</text>
</comment>
<dbReference type="SUPFAM" id="SSF53383">
    <property type="entry name" value="PLP-dependent transferases"/>
    <property type="match status" value="1"/>
</dbReference>
<dbReference type="InterPro" id="IPR004839">
    <property type="entry name" value="Aminotransferase_I/II_large"/>
</dbReference>
<dbReference type="Gene3D" id="3.90.1150.10">
    <property type="entry name" value="Aspartate Aminotransferase, domain 1"/>
    <property type="match status" value="1"/>
</dbReference>
<evidence type="ECO:0000313" key="8">
    <source>
        <dbReference type="Proteomes" id="UP001501638"/>
    </source>
</evidence>
<comment type="cofactor">
    <cofactor evidence="1 5">
        <name>pyridoxal 5'-phosphate</name>
        <dbReference type="ChEBI" id="CHEBI:597326"/>
    </cofactor>
</comment>
<dbReference type="InterPro" id="IPR004838">
    <property type="entry name" value="NHTrfase_class1_PyrdxlP-BS"/>
</dbReference>
<dbReference type="InterPro" id="IPR015421">
    <property type="entry name" value="PyrdxlP-dep_Trfase_major"/>
</dbReference>
<evidence type="ECO:0000256" key="2">
    <source>
        <dbReference type="ARBA" id="ARBA00022576"/>
    </source>
</evidence>
<sequence>MTYSPAERPVVSQRSAGVADSGLAEVFMLARSRDAIDLAIGTPGHPEVSTDMIEEAARAMRAGHNQYEHPMGDALLRRRIAESLNAATDPDTEITVTAGATEGLYIALLGSVDPGDEVVLFTPGFDQFASAIRLVGAVPRFVPLQAPEWRFDPADLAAAFGPRTRAIVLNTPSNPTGRVLTREEMDVIAESCERWNVTAICDEVYGNFVFDGRRHVSVADVPGLAERSVVVGSLSKSHAVSGWRIGFLRADPVRTEAFRRVHALTTLGTAAPLQVAAGRVDWADPEEASAQMERRRDLAQDIFSRVGMKFAPVEGGCFLFADIGPITGGRTDSLTFVRDLLDRCGVLLTPGFPFCSGPELGAQYVRIAFNRRMETLHEAERRLLAA</sequence>
<name>A0ABP5WFE7_9ACTN</name>
<dbReference type="EMBL" id="BAAASZ010000005">
    <property type="protein sequence ID" value="GAA2425576.1"/>
    <property type="molecule type" value="Genomic_DNA"/>
</dbReference>
<evidence type="ECO:0000256" key="4">
    <source>
        <dbReference type="ARBA" id="ARBA00022898"/>
    </source>
</evidence>
<evidence type="ECO:0000259" key="6">
    <source>
        <dbReference type="Pfam" id="PF00155"/>
    </source>
</evidence>
<dbReference type="CDD" id="cd00609">
    <property type="entry name" value="AAT_like"/>
    <property type="match status" value="1"/>
</dbReference>
<keyword evidence="4" id="KW-0663">Pyridoxal phosphate</keyword>